<dbReference type="SUPFAM" id="SSF52080">
    <property type="entry name" value="Ribosomal proteins L15p and L18e"/>
    <property type="match status" value="1"/>
</dbReference>
<comment type="subunit">
    <text evidence="4">Part of the 50S ribosomal subunit.</text>
</comment>
<dbReference type="PROSITE" id="PS00475">
    <property type="entry name" value="RIBOSOMAL_L15"/>
    <property type="match status" value="1"/>
</dbReference>
<dbReference type="InterPro" id="IPR005749">
    <property type="entry name" value="Ribosomal_uL15_bac-type"/>
</dbReference>
<dbReference type="NCBIfam" id="TIGR01071">
    <property type="entry name" value="rplO_bact"/>
    <property type="match status" value="1"/>
</dbReference>
<feature type="compositionally biased region" description="Basic and acidic residues" evidence="6">
    <location>
        <begin position="155"/>
        <end position="174"/>
    </location>
</feature>
<dbReference type="RefSeq" id="WP_109795980.1">
    <property type="nucleotide sequence ID" value="NZ_PHIG01000043.1"/>
</dbReference>
<feature type="region of interest" description="Disordered" evidence="6">
    <location>
        <begin position="155"/>
        <end position="183"/>
    </location>
</feature>
<dbReference type="PANTHER" id="PTHR12934">
    <property type="entry name" value="50S RIBOSOMAL PROTEIN L15"/>
    <property type="match status" value="1"/>
</dbReference>
<dbReference type="HAMAP" id="MF_01341">
    <property type="entry name" value="Ribosomal_uL15"/>
    <property type="match status" value="1"/>
</dbReference>
<keyword evidence="4" id="KW-0694">RNA-binding</keyword>
<dbReference type="GO" id="GO:0022625">
    <property type="term" value="C:cytosolic large ribosomal subunit"/>
    <property type="evidence" value="ECO:0007669"/>
    <property type="project" value="TreeGrafter"/>
</dbReference>
<sequence length="183" mass="19531">MRLNELNDNPGSRVDRKRVGRGIGSGRGKTASHGQKGQKSRSGVAIKGFEGGQMPIYRRLPKRGFKNIFRKDYVAVNIGRVQQAVDDGRLDANEKVNGAALVAAGVISRARDGVRLLAKGELTAKLDFEIAGASAKAVEAVEGAGGSVALSDKPTEEELAAKAAKAEKRRERARSGKKKPKKK</sequence>
<feature type="domain" description="Large ribosomal subunit protein uL15/eL18" evidence="7">
    <location>
        <begin position="76"/>
        <end position="148"/>
    </location>
</feature>
<dbReference type="EMBL" id="PHIG01000043">
    <property type="protein sequence ID" value="PJK28501.1"/>
    <property type="molecule type" value="Genomic_DNA"/>
</dbReference>
<dbReference type="Proteomes" id="UP000229498">
    <property type="component" value="Unassembled WGS sequence"/>
</dbReference>
<dbReference type="GO" id="GO:0003735">
    <property type="term" value="F:structural constituent of ribosome"/>
    <property type="evidence" value="ECO:0007669"/>
    <property type="project" value="InterPro"/>
</dbReference>
<organism evidence="8 9">
    <name type="scientific">Minwuia thermotolerans</name>
    <dbReference type="NCBI Taxonomy" id="2056226"/>
    <lineage>
        <taxon>Bacteria</taxon>
        <taxon>Pseudomonadati</taxon>
        <taxon>Pseudomonadota</taxon>
        <taxon>Alphaproteobacteria</taxon>
        <taxon>Minwuiales</taxon>
        <taxon>Minwuiaceae</taxon>
        <taxon>Minwuia</taxon>
    </lineage>
</organism>
<gene>
    <name evidence="4" type="primary">rplO</name>
    <name evidence="8" type="ORF">CVT23_16220</name>
</gene>
<proteinExistence type="inferred from homology"/>
<comment type="similarity">
    <text evidence="1 4 5">Belongs to the universal ribosomal protein uL15 family.</text>
</comment>
<name>A0A2M9FYG4_9PROT</name>
<dbReference type="GO" id="GO:0019843">
    <property type="term" value="F:rRNA binding"/>
    <property type="evidence" value="ECO:0007669"/>
    <property type="project" value="UniProtKB-UniRule"/>
</dbReference>
<evidence type="ECO:0000256" key="3">
    <source>
        <dbReference type="ARBA" id="ARBA00023274"/>
    </source>
</evidence>
<evidence type="ECO:0000256" key="2">
    <source>
        <dbReference type="ARBA" id="ARBA00022980"/>
    </source>
</evidence>
<dbReference type="InterPro" id="IPR036227">
    <property type="entry name" value="Ribosomal_uL15/eL18_sf"/>
</dbReference>
<dbReference type="GO" id="GO:0006412">
    <property type="term" value="P:translation"/>
    <property type="evidence" value="ECO:0007669"/>
    <property type="project" value="UniProtKB-UniRule"/>
</dbReference>
<keyword evidence="9" id="KW-1185">Reference proteome</keyword>
<dbReference type="Pfam" id="PF00828">
    <property type="entry name" value="Ribosomal_L27A"/>
    <property type="match status" value="1"/>
</dbReference>
<evidence type="ECO:0000313" key="8">
    <source>
        <dbReference type="EMBL" id="PJK28501.1"/>
    </source>
</evidence>
<feature type="region of interest" description="Disordered" evidence="6">
    <location>
        <begin position="1"/>
        <end position="45"/>
    </location>
</feature>
<evidence type="ECO:0000313" key="9">
    <source>
        <dbReference type="Proteomes" id="UP000229498"/>
    </source>
</evidence>
<keyword evidence="3 4" id="KW-0687">Ribonucleoprotein</keyword>
<dbReference type="InterPro" id="IPR030878">
    <property type="entry name" value="Ribosomal_uL15"/>
</dbReference>
<feature type="compositionally biased region" description="Polar residues" evidence="6">
    <location>
        <begin position="1"/>
        <end position="10"/>
    </location>
</feature>
<dbReference type="Gene3D" id="3.100.10.10">
    <property type="match status" value="1"/>
</dbReference>
<dbReference type="OrthoDB" id="9810293at2"/>
<evidence type="ECO:0000256" key="4">
    <source>
        <dbReference type="HAMAP-Rule" id="MF_01341"/>
    </source>
</evidence>
<dbReference type="AlphaFoldDB" id="A0A2M9FYG4"/>
<protein>
    <recommendedName>
        <fullName evidence="4">Large ribosomal subunit protein uL15</fullName>
    </recommendedName>
</protein>
<evidence type="ECO:0000256" key="1">
    <source>
        <dbReference type="ARBA" id="ARBA00007320"/>
    </source>
</evidence>
<keyword evidence="2 4" id="KW-0689">Ribosomal protein</keyword>
<keyword evidence="4" id="KW-0699">rRNA-binding</keyword>
<reference evidence="8 9" key="1">
    <citation type="submission" date="2017-11" db="EMBL/GenBank/DDBJ databases">
        <title>Draft genome sequence of Rhizobiales bacterium SY3-13.</title>
        <authorList>
            <person name="Sun C."/>
        </authorList>
    </citation>
    <scope>NUCLEOTIDE SEQUENCE [LARGE SCALE GENOMIC DNA]</scope>
    <source>
        <strain evidence="8 9">SY3-13</strain>
    </source>
</reference>
<dbReference type="InterPro" id="IPR021131">
    <property type="entry name" value="Ribosomal_uL15/eL18"/>
</dbReference>
<comment type="caution">
    <text evidence="8">The sequence shown here is derived from an EMBL/GenBank/DDBJ whole genome shotgun (WGS) entry which is preliminary data.</text>
</comment>
<evidence type="ECO:0000256" key="5">
    <source>
        <dbReference type="RuleBase" id="RU003888"/>
    </source>
</evidence>
<evidence type="ECO:0000259" key="7">
    <source>
        <dbReference type="Pfam" id="PF00828"/>
    </source>
</evidence>
<dbReference type="PANTHER" id="PTHR12934:SF11">
    <property type="entry name" value="LARGE RIBOSOMAL SUBUNIT PROTEIN UL15M"/>
    <property type="match status" value="1"/>
</dbReference>
<dbReference type="InterPro" id="IPR001196">
    <property type="entry name" value="Ribosomal_uL15_CS"/>
</dbReference>
<feature type="compositionally biased region" description="Polar residues" evidence="6">
    <location>
        <begin position="32"/>
        <end position="41"/>
    </location>
</feature>
<evidence type="ECO:0000256" key="6">
    <source>
        <dbReference type="SAM" id="MobiDB-lite"/>
    </source>
</evidence>
<accession>A0A2M9FYG4</accession>
<comment type="function">
    <text evidence="4">Binds to the 23S rRNA.</text>
</comment>